<dbReference type="AlphaFoldDB" id="K2NW89"/>
<evidence type="ECO:0000256" key="2">
    <source>
        <dbReference type="SAM" id="Phobius"/>
    </source>
</evidence>
<feature type="region of interest" description="Disordered" evidence="1">
    <location>
        <begin position="86"/>
        <end position="109"/>
    </location>
</feature>
<name>K2NW89_TRYCR</name>
<keyword evidence="2" id="KW-0472">Membrane</keyword>
<keyword evidence="4" id="KW-1185">Reference proteome</keyword>
<sequence>MTCLPALLVGFFYAVPCISFFLQFLLRIGMTAMDTEGDVTQLELSALLVHIERCERLLRHPTLLSRLPDEGEAIRSRHALYVAERSRREVGGDAPSSRKENDGVEGSVRQMERQISQMTLSTEEASEKAATMPMECHASLNTDGLTVGEGEKTVESYEDVARAVGEKHRHSRIPVEMIVRQTFGGSLCEAEIQRMLRDVPPNFFLTHDETISMQRKLLSEERLEALTRLRNQRHTEL</sequence>
<feature type="compositionally biased region" description="Basic and acidic residues" evidence="1">
    <location>
        <begin position="86"/>
        <end position="102"/>
    </location>
</feature>
<evidence type="ECO:0000256" key="1">
    <source>
        <dbReference type="SAM" id="MobiDB-lite"/>
    </source>
</evidence>
<comment type="caution">
    <text evidence="3">The sequence shown here is derived from an EMBL/GenBank/DDBJ whole genome shotgun (WGS) entry which is preliminary data.</text>
</comment>
<proteinExistence type="predicted"/>
<keyword evidence="2" id="KW-1133">Transmembrane helix</keyword>
<accession>K2NW89</accession>
<keyword evidence="2" id="KW-0812">Transmembrane</keyword>
<evidence type="ECO:0000313" key="4">
    <source>
        <dbReference type="Proteomes" id="UP000007350"/>
    </source>
</evidence>
<organism evidence="3 4">
    <name type="scientific">Trypanosoma cruzi marinkellei</name>
    <dbReference type="NCBI Taxonomy" id="85056"/>
    <lineage>
        <taxon>Eukaryota</taxon>
        <taxon>Discoba</taxon>
        <taxon>Euglenozoa</taxon>
        <taxon>Kinetoplastea</taxon>
        <taxon>Metakinetoplastina</taxon>
        <taxon>Trypanosomatida</taxon>
        <taxon>Trypanosomatidae</taxon>
        <taxon>Trypanosoma</taxon>
        <taxon>Schizotrypanum</taxon>
    </lineage>
</organism>
<dbReference type="Proteomes" id="UP000007350">
    <property type="component" value="Unassembled WGS sequence"/>
</dbReference>
<dbReference type="OrthoDB" id="264736at2759"/>
<reference evidence="3 4" key="1">
    <citation type="journal article" date="2012" name="BMC Genomics">
        <title>Comparative genomic analysis of human infective Trypanosoma cruzi lineages with the bat-restricted subspecies T. cruzi marinkellei.</title>
        <authorList>
            <person name="Franzen O."/>
            <person name="Talavera-Lopez C."/>
            <person name="Ochaya S."/>
            <person name="Butler C.E."/>
            <person name="Messenger L.A."/>
            <person name="Lewis M.D."/>
            <person name="Llewellyn M.S."/>
            <person name="Marinkelle C.J."/>
            <person name="Tyler K.M."/>
            <person name="Miles M.A."/>
            <person name="Andersson B."/>
        </authorList>
    </citation>
    <scope>NUCLEOTIDE SEQUENCE [LARGE SCALE GENOMIC DNA]</scope>
    <source>
        <strain evidence="3 4">B7</strain>
    </source>
</reference>
<gene>
    <name evidence="3" type="ORF">MOQ_000461</name>
</gene>
<dbReference type="EMBL" id="AHKC01001387">
    <property type="protein sequence ID" value="EKF39316.1"/>
    <property type="molecule type" value="Genomic_DNA"/>
</dbReference>
<feature type="transmembrane region" description="Helical" evidence="2">
    <location>
        <begin position="6"/>
        <end position="26"/>
    </location>
</feature>
<protein>
    <submittedName>
        <fullName evidence="3">Uncharacterized protein</fullName>
    </submittedName>
</protein>
<evidence type="ECO:0000313" key="3">
    <source>
        <dbReference type="EMBL" id="EKF39316.1"/>
    </source>
</evidence>